<dbReference type="EMBL" id="JAULSV010000005">
    <property type="protein sequence ID" value="KAK0644381.1"/>
    <property type="molecule type" value="Genomic_DNA"/>
</dbReference>
<evidence type="ECO:0000313" key="2">
    <source>
        <dbReference type="EMBL" id="KAK0644381.1"/>
    </source>
</evidence>
<comment type="caution">
    <text evidence="2">The sequence shown here is derived from an EMBL/GenBank/DDBJ whole genome shotgun (WGS) entry which is preliminary data.</text>
</comment>
<dbReference type="AlphaFoldDB" id="A0AA39Y3E8"/>
<feature type="region of interest" description="Disordered" evidence="1">
    <location>
        <begin position="80"/>
        <end position="112"/>
    </location>
</feature>
<organism evidence="2 3">
    <name type="scientific">Cercophora newfieldiana</name>
    <dbReference type="NCBI Taxonomy" id="92897"/>
    <lineage>
        <taxon>Eukaryota</taxon>
        <taxon>Fungi</taxon>
        <taxon>Dikarya</taxon>
        <taxon>Ascomycota</taxon>
        <taxon>Pezizomycotina</taxon>
        <taxon>Sordariomycetes</taxon>
        <taxon>Sordariomycetidae</taxon>
        <taxon>Sordariales</taxon>
        <taxon>Lasiosphaeriaceae</taxon>
        <taxon>Cercophora</taxon>
    </lineage>
</organism>
<evidence type="ECO:0000313" key="3">
    <source>
        <dbReference type="Proteomes" id="UP001174936"/>
    </source>
</evidence>
<gene>
    <name evidence="2" type="ORF">B0T16DRAFT_460443</name>
</gene>
<protein>
    <submittedName>
        <fullName evidence="2">Uncharacterized protein</fullName>
    </submittedName>
</protein>
<keyword evidence="3" id="KW-1185">Reference proteome</keyword>
<proteinExistence type="predicted"/>
<feature type="compositionally biased region" description="Basic and acidic residues" evidence="1">
    <location>
        <begin position="80"/>
        <end position="89"/>
    </location>
</feature>
<reference evidence="2" key="1">
    <citation type="submission" date="2023-06" db="EMBL/GenBank/DDBJ databases">
        <title>Genome-scale phylogeny and comparative genomics of the fungal order Sordariales.</title>
        <authorList>
            <consortium name="Lawrence Berkeley National Laboratory"/>
            <person name="Hensen N."/>
            <person name="Bonometti L."/>
            <person name="Westerberg I."/>
            <person name="Brannstrom I.O."/>
            <person name="Guillou S."/>
            <person name="Cros-Aarteil S."/>
            <person name="Calhoun S."/>
            <person name="Haridas S."/>
            <person name="Kuo A."/>
            <person name="Mondo S."/>
            <person name="Pangilinan J."/>
            <person name="Riley R."/>
            <person name="Labutti K."/>
            <person name="Andreopoulos B."/>
            <person name="Lipzen A."/>
            <person name="Chen C."/>
            <person name="Yanf M."/>
            <person name="Daum C."/>
            <person name="Ng V."/>
            <person name="Clum A."/>
            <person name="Steindorff A."/>
            <person name="Ohm R."/>
            <person name="Martin F."/>
            <person name="Silar P."/>
            <person name="Natvig D."/>
            <person name="Lalanne C."/>
            <person name="Gautier V."/>
            <person name="Ament-Velasquez S.L."/>
            <person name="Kruys A."/>
            <person name="Hutchinson M.I."/>
            <person name="Powell A.J."/>
            <person name="Barry K."/>
            <person name="Miller A.N."/>
            <person name="Grigoriev I.V."/>
            <person name="Debuchy R."/>
            <person name="Gladieux P."/>
            <person name="Thoren M.H."/>
            <person name="Johannesson H."/>
        </authorList>
    </citation>
    <scope>NUCLEOTIDE SEQUENCE</scope>
    <source>
        <strain evidence="2">SMH2532-1</strain>
    </source>
</reference>
<name>A0AA39Y3E8_9PEZI</name>
<accession>A0AA39Y3E8</accession>
<dbReference type="Proteomes" id="UP001174936">
    <property type="component" value="Unassembled WGS sequence"/>
</dbReference>
<sequence length="335" mass="36891">MENNNENLLVDWEGMDLTTAPLRDITNAYNNTASSPPIPLSPPRRFPFIERTAEHQAERPVPRRMETVRLMLNPETGVLEPREAARVEETPDAEMSMEPSSDEPISEEPQTDPALIPTTSTTALANAAFSATTPDLTPFLSAQRQAFTSGFAQGWAAAMATTTAAPAETPLSTLALAAKYVRAEVPNGPTTTPIRGTLYGIPPASAVIPTVPSLRRPPRPAYPGFAHLPARTAPAGVDMDADAGVVYCPMSVLVGPISDAAYEEWVVEPKLWFQEKLRGINGVMNVEFYEAVDGRNYARVYVWEMGAWRTVVEMFEAYPCGGNRMWGWRYRERYV</sequence>
<feature type="compositionally biased region" description="Acidic residues" evidence="1">
    <location>
        <begin position="100"/>
        <end position="110"/>
    </location>
</feature>
<evidence type="ECO:0000256" key="1">
    <source>
        <dbReference type="SAM" id="MobiDB-lite"/>
    </source>
</evidence>